<comment type="caution">
    <text evidence="10">The sequence shown here is derived from an EMBL/GenBank/DDBJ whole genome shotgun (WGS) entry which is preliminary data.</text>
</comment>
<keyword evidence="5" id="KW-0812">Transmembrane</keyword>
<gene>
    <name evidence="10" type="ORF">CRV06_07080</name>
</gene>
<dbReference type="InterPro" id="IPR007730">
    <property type="entry name" value="SPOR-like_dom"/>
</dbReference>
<dbReference type="InterPro" id="IPR003423">
    <property type="entry name" value="OMP_efflux"/>
</dbReference>
<dbReference type="OrthoDB" id="5341068at2"/>
<dbReference type="Gene3D" id="1.20.1600.10">
    <property type="entry name" value="Outer membrane efflux proteins (OEP)"/>
    <property type="match status" value="1"/>
</dbReference>
<evidence type="ECO:0000256" key="3">
    <source>
        <dbReference type="ARBA" id="ARBA00022448"/>
    </source>
</evidence>
<dbReference type="Gene3D" id="3.30.70.1070">
    <property type="entry name" value="Sporulation related repeat"/>
    <property type="match status" value="1"/>
</dbReference>
<accession>A0A4Q0Y514</accession>
<keyword evidence="4" id="KW-1134">Transmembrane beta strand</keyword>
<feature type="region of interest" description="Disordered" evidence="8">
    <location>
        <begin position="68"/>
        <end position="90"/>
    </location>
</feature>
<comment type="subcellular location">
    <subcellularLocation>
        <location evidence="1">Cell outer membrane</location>
    </subcellularLocation>
</comment>
<feature type="domain" description="SPOR" evidence="9">
    <location>
        <begin position="516"/>
        <end position="593"/>
    </location>
</feature>
<keyword evidence="6" id="KW-0472">Membrane</keyword>
<dbReference type="GO" id="GO:0042834">
    <property type="term" value="F:peptidoglycan binding"/>
    <property type="evidence" value="ECO:0007669"/>
    <property type="project" value="InterPro"/>
</dbReference>
<organism evidence="10 11">
    <name type="scientific">Halarcobacter anaerophilus</name>
    <dbReference type="NCBI Taxonomy" id="877500"/>
    <lineage>
        <taxon>Bacteria</taxon>
        <taxon>Pseudomonadati</taxon>
        <taxon>Campylobacterota</taxon>
        <taxon>Epsilonproteobacteria</taxon>
        <taxon>Campylobacterales</taxon>
        <taxon>Arcobacteraceae</taxon>
        <taxon>Halarcobacter</taxon>
    </lineage>
</organism>
<evidence type="ECO:0000313" key="11">
    <source>
        <dbReference type="Proteomes" id="UP000290191"/>
    </source>
</evidence>
<dbReference type="InterPro" id="IPR036680">
    <property type="entry name" value="SPOR-like_sf"/>
</dbReference>
<protein>
    <recommendedName>
        <fullName evidence="9">SPOR domain-containing protein</fullName>
    </recommendedName>
</protein>
<reference evidence="10 11" key="1">
    <citation type="submission" date="2017-10" db="EMBL/GenBank/DDBJ databases">
        <title>Genomics of the genus Arcobacter.</title>
        <authorList>
            <person name="Perez-Cataluna A."/>
            <person name="Figueras M.J."/>
        </authorList>
    </citation>
    <scope>NUCLEOTIDE SEQUENCE [LARGE SCALE GENOMIC DNA]</scope>
    <source>
        <strain evidence="10 11">DSM 24636</strain>
    </source>
</reference>
<comment type="similarity">
    <text evidence="2">Belongs to the outer membrane factor (OMF) (TC 1.B.17) family.</text>
</comment>
<keyword evidence="7" id="KW-0998">Cell outer membrane</keyword>
<evidence type="ECO:0000256" key="5">
    <source>
        <dbReference type="ARBA" id="ARBA00022692"/>
    </source>
</evidence>
<dbReference type="Pfam" id="PF02321">
    <property type="entry name" value="OEP"/>
    <property type="match status" value="2"/>
</dbReference>
<proteinExistence type="inferred from homology"/>
<dbReference type="PANTHER" id="PTHR30026:SF20">
    <property type="entry name" value="OUTER MEMBRANE PROTEIN TOLC"/>
    <property type="match status" value="1"/>
</dbReference>
<evidence type="ECO:0000256" key="1">
    <source>
        <dbReference type="ARBA" id="ARBA00004442"/>
    </source>
</evidence>
<dbReference type="AlphaFoldDB" id="A0A4Q0Y514"/>
<keyword evidence="3" id="KW-0813">Transport</keyword>
<dbReference type="EMBL" id="PDKO01000004">
    <property type="protein sequence ID" value="RXJ63431.1"/>
    <property type="molecule type" value="Genomic_DNA"/>
</dbReference>
<feature type="compositionally biased region" description="Basic and acidic residues" evidence="8">
    <location>
        <begin position="73"/>
        <end position="90"/>
    </location>
</feature>
<evidence type="ECO:0000256" key="7">
    <source>
        <dbReference type="ARBA" id="ARBA00023237"/>
    </source>
</evidence>
<dbReference type="PROSITE" id="PS51724">
    <property type="entry name" value="SPOR"/>
    <property type="match status" value="1"/>
</dbReference>
<dbReference type="STRING" id="877500.GCA_000935065_00376"/>
<dbReference type="PANTHER" id="PTHR30026">
    <property type="entry name" value="OUTER MEMBRANE PROTEIN TOLC"/>
    <property type="match status" value="1"/>
</dbReference>
<evidence type="ECO:0000313" key="10">
    <source>
        <dbReference type="EMBL" id="RXJ63431.1"/>
    </source>
</evidence>
<evidence type="ECO:0000256" key="8">
    <source>
        <dbReference type="SAM" id="MobiDB-lite"/>
    </source>
</evidence>
<evidence type="ECO:0000256" key="2">
    <source>
        <dbReference type="ARBA" id="ARBA00007613"/>
    </source>
</evidence>
<sequence length="617" mass="71548">MKNLITLFIILFVINLSDLSAFSLKNGFKLALENDMDSKVNENNLKNIQYDQDIANSLMQPKVDLSVTAQSSKRTEGQKRPETGSHTKSDEYSIQVTQPLFDGFESKYEKELQKKRYESAVYYLKQSQNDVATNYVQSYINVLREKDLLTLSKEKVSISEDIFRKVYKKLDLGYGTKLEYEEVKGNLGESRVNVDTQRINLTEALESLKYYVQRDLDSSELIVPTFFSKMPESLDKAVKIALEENPTVNVAKINLEVAKAQEKQTIKEFYPNVDLVGSYNLNDSFYPKDDNEYNEYTIGVELSYNLYNGGKNLAEAKKALQNIKEKQYLIKKSQYQIKNRVRLAWNSYELNKDKNGSLKYYLIAKKDILDATFKEFDLGLQDLNTLVENYIDYIDVKKDYISNVYDLLYAKYDLLATMGKLADNLLSDDYPPIDKAERNNKNSNLFKIDPYNYENNFDLKDEKQDDILQPEKSEDKNDTDNKIIKSNTLEEMKSLSSSLDKKTKKEKNTFKEKFLTAAEDKYTINLAYTDSSKKAEKFLDKHEMKNSAFYFSFGYDKILQKIMYGVFDSKKEAIEALNLLPSSLKRNSPRVEKISIKQKLYKKYHPKSFNLILLGSI</sequence>
<evidence type="ECO:0000256" key="6">
    <source>
        <dbReference type="ARBA" id="ARBA00023136"/>
    </source>
</evidence>
<name>A0A4Q0Y514_9BACT</name>
<evidence type="ECO:0000259" key="9">
    <source>
        <dbReference type="PROSITE" id="PS51724"/>
    </source>
</evidence>
<keyword evidence="11" id="KW-1185">Reference proteome</keyword>
<dbReference type="Proteomes" id="UP000290191">
    <property type="component" value="Unassembled WGS sequence"/>
</dbReference>
<dbReference type="SUPFAM" id="SSF56954">
    <property type="entry name" value="Outer membrane efflux proteins (OEP)"/>
    <property type="match status" value="1"/>
</dbReference>
<dbReference type="GO" id="GO:0015562">
    <property type="term" value="F:efflux transmembrane transporter activity"/>
    <property type="evidence" value="ECO:0007669"/>
    <property type="project" value="InterPro"/>
</dbReference>
<evidence type="ECO:0000256" key="4">
    <source>
        <dbReference type="ARBA" id="ARBA00022452"/>
    </source>
</evidence>
<dbReference type="GO" id="GO:0009279">
    <property type="term" value="C:cell outer membrane"/>
    <property type="evidence" value="ECO:0007669"/>
    <property type="project" value="UniProtKB-SubCell"/>
</dbReference>
<dbReference type="GO" id="GO:1990281">
    <property type="term" value="C:efflux pump complex"/>
    <property type="evidence" value="ECO:0007669"/>
    <property type="project" value="TreeGrafter"/>
</dbReference>
<dbReference type="RefSeq" id="WP_129081926.1">
    <property type="nucleotide sequence ID" value="NZ_CP041070.1"/>
</dbReference>
<dbReference type="InterPro" id="IPR051906">
    <property type="entry name" value="TolC-like"/>
</dbReference>
<dbReference type="GO" id="GO:0015288">
    <property type="term" value="F:porin activity"/>
    <property type="evidence" value="ECO:0007669"/>
    <property type="project" value="TreeGrafter"/>
</dbReference>